<organism evidence="2 3">
    <name type="scientific">Cordylochernes scorpioides</name>
    <dbReference type="NCBI Taxonomy" id="51811"/>
    <lineage>
        <taxon>Eukaryota</taxon>
        <taxon>Metazoa</taxon>
        <taxon>Ecdysozoa</taxon>
        <taxon>Arthropoda</taxon>
        <taxon>Chelicerata</taxon>
        <taxon>Arachnida</taxon>
        <taxon>Pseudoscorpiones</taxon>
        <taxon>Cheliferoidea</taxon>
        <taxon>Chernetidae</taxon>
        <taxon>Cordylochernes</taxon>
    </lineage>
</organism>
<dbReference type="EMBL" id="CP092879">
    <property type="protein sequence ID" value="UYV79372.1"/>
    <property type="molecule type" value="Genomic_DNA"/>
</dbReference>
<evidence type="ECO:0000259" key="1">
    <source>
        <dbReference type="PROSITE" id="PS50879"/>
    </source>
</evidence>
<gene>
    <name evidence="2" type="ORF">LAZ67_17002353</name>
</gene>
<accession>A0ABY6LG29</accession>
<protein>
    <recommendedName>
        <fullName evidence="1">RNase H type-1 domain-containing protein</fullName>
    </recommendedName>
</protein>
<dbReference type="Gene3D" id="3.30.420.10">
    <property type="entry name" value="Ribonuclease H-like superfamily/Ribonuclease H"/>
    <property type="match status" value="1"/>
</dbReference>
<dbReference type="InterPro" id="IPR012337">
    <property type="entry name" value="RNaseH-like_sf"/>
</dbReference>
<keyword evidence="3" id="KW-1185">Reference proteome</keyword>
<evidence type="ECO:0000313" key="3">
    <source>
        <dbReference type="Proteomes" id="UP001235939"/>
    </source>
</evidence>
<dbReference type="InterPro" id="IPR036397">
    <property type="entry name" value="RNaseH_sf"/>
</dbReference>
<dbReference type="PROSITE" id="PS50879">
    <property type="entry name" value="RNASE_H_1"/>
    <property type="match status" value="1"/>
</dbReference>
<dbReference type="InterPro" id="IPR002156">
    <property type="entry name" value="RNaseH_domain"/>
</dbReference>
<proteinExistence type="predicted"/>
<feature type="domain" description="RNase H type-1" evidence="1">
    <location>
        <begin position="1"/>
        <end position="95"/>
    </location>
</feature>
<evidence type="ECO:0000313" key="2">
    <source>
        <dbReference type="EMBL" id="UYV79372.1"/>
    </source>
</evidence>
<name>A0ABY6LG29_9ARAC</name>
<dbReference type="Pfam" id="PF00075">
    <property type="entry name" value="RNase_H"/>
    <property type="match status" value="1"/>
</dbReference>
<reference evidence="2 3" key="1">
    <citation type="submission" date="2022-01" db="EMBL/GenBank/DDBJ databases">
        <title>A chromosomal length assembly of Cordylochernes scorpioides.</title>
        <authorList>
            <person name="Zeh D."/>
            <person name="Zeh J."/>
        </authorList>
    </citation>
    <scope>NUCLEOTIDE SEQUENCE [LARGE SCALE GENOMIC DNA]</scope>
    <source>
        <strain evidence="2">IN4F17</strain>
        <tissue evidence="2">Whole Body</tissue>
    </source>
</reference>
<dbReference type="SUPFAM" id="SSF53098">
    <property type="entry name" value="Ribonuclease H-like"/>
    <property type="match status" value="1"/>
</dbReference>
<dbReference type="Proteomes" id="UP001235939">
    <property type="component" value="Chromosome 17"/>
</dbReference>
<sequence length="135" mass="14475">MLLELFYDEQRALPKSRFLKRRHSSAPESALPLRASDCRSALAAICTPGPAQTALIAEIILALDQAPQVSLCWVKGHSGVAGNELADQAAKTAAISNLEQSYSILPQSLARSRAHSSAMEAWTLVCTQGVTITEN</sequence>